<dbReference type="PANTHER" id="PTHR38451">
    <property type="entry name" value="TRNA (ADENINE(22)-N(1))-METHYLTRANSFERASE"/>
    <property type="match status" value="1"/>
</dbReference>
<dbReference type="PANTHER" id="PTHR38451:SF1">
    <property type="entry name" value="TRNA (ADENINE(22)-N(1))-METHYLTRANSFERASE"/>
    <property type="match status" value="1"/>
</dbReference>
<reference evidence="1 2" key="1">
    <citation type="journal article" date="2017" name="PLoS ONE">
        <title>Development of a real-time PCR for detection of Staphylococcus pseudintermedius using a novel automated comparison of whole-genome sequences.</title>
        <authorList>
            <person name="Verstappen K.M."/>
            <person name="Huijbregts L."/>
            <person name="Spaninks M."/>
            <person name="Wagenaar J.A."/>
            <person name="Fluit A.C."/>
            <person name="Duim B."/>
        </authorList>
    </citation>
    <scope>NUCLEOTIDE SEQUENCE [LARGE SCALE GENOMIC DNA]</scope>
    <source>
        <strain evidence="1 2">215070706401-1</strain>
    </source>
</reference>
<dbReference type="Proteomes" id="UP000218335">
    <property type="component" value="Unassembled WGS sequence"/>
</dbReference>
<keyword evidence="1" id="KW-0489">Methyltransferase</keyword>
<dbReference type="InterPro" id="IPR006901">
    <property type="entry name" value="TrmK"/>
</dbReference>
<sequence length="225" mass="25657">MIPINKRLDKVSEFVQGDVLADIGSDHAFLPIYCIQNGTIQRAIAGEVIQGPYQSALTNVTTHGFQEQIDVRLGNGLTILKPTDRVDTVTICGMGGPLITRILTEGISYIPNQPRLVLQSNIQSEPIRRFLQQHGYRITTETLVKERAHIYEIIVADPGKMQLSDRDFKFGPYLHPEPNELFVEKWERELEALADIKQQLDPDKHHHRYHEIEAQENDIKEVLSQ</sequence>
<dbReference type="AlphaFoldDB" id="A0A2A4H0K5"/>
<organism evidence="1 2">
    <name type="scientific">Staphylococcus delphini</name>
    <dbReference type="NCBI Taxonomy" id="53344"/>
    <lineage>
        <taxon>Bacteria</taxon>
        <taxon>Bacillati</taxon>
        <taxon>Bacillota</taxon>
        <taxon>Bacilli</taxon>
        <taxon>Bacillales</taxon>
        <taxon>Staphylococcaceae</taxon>
        <taxon>Staphylococcus</taxon>
        <taxon>Staphylococcus intermedius group</taxon>
    </lineage>
</organism>
<keyword evidence="1" id="KW-0808">Transferase</keyword>
<evidence type="ECO:0000313" key="1">
    <source>
        <dbReference type="EMBL" id="PCF57354.1"/>
    </source>
</evidence>
<dbReference type="GO" id="GO:0032259">
    <property type="term" value="P:methylation"/>
    <property type="evidence" value="ECO:0007669"/>
    <property type="project" value="UniProtKB-KW"/>
</dbReference>
<proteinExistence type="predicted"/>
<dbReference type="SUPFAM" id="SSF53335">
    <property type="entry name" value="S-adenosyl-L-methionine-dependent methyltransferases"/>
    <property type="match status" value="1"/>
</dbReference>
<name>A0A2A4H0K5_9STAP</name>
<accession>A0A2A4H0K5</accession>
<evidence type="ECO:0000313" key="2">
    <source>
        <dbReference type="Proteomes" id="UP000218335"/>
    </source>
</evidence>
<dbReference type="Gene3D" id="1.10.287.1890">
    <property type="match status" value="1"/>
</dbReference>
<dbReference type="RefSeq" id="WP_096592010.1">
    <property type="nucleotide sequence ID" value="NZ_MWRM01000001.1"/>
</dbReference>
<dbReference type="Gene3D" id="3.40.50.150">
    <property type="entry name" value="Vaccinia Virus protein VP39"/>
    <property type="match status" value="1"/>
</dbReference>
<protein>
    <submittedName>
        <fullName evidence="1">tRNA methyltransferase</fullName>
    </submittedName>
</protein>
<dbReference type="PIRSF" id="PIRSF018637">
    <property type="entry name" value="TrmK"/>
    <property type="match status" value="1"/>
</dbReference>
<dbReference type="InterPro" id="IPR029063">
    <property type="entry name" value="SAM-dependent_MTases_sf"/>
</dbReference>
<dbReference type="EMBL" id="MWUU01000001">
    <property type="protein sequence ID" value="PCF57354.1"/>
    <property type="molecule type" value="Genomic_DNA"/>
</dbReference>
<gene>
    <name evidence="1" type="ORF">B5C08_01080</name>
</gene>
<dbReference type="Pfam" id="PF04816">
    <property type="entry name" value="TrmK"/>
    <property type="match status" value="1"/>
</dbReference>
<comment type="caution">
    <text evidence="1">The sequence shown here is derived from an EMBL/GenBank/DDBJ whole genome shotgun (WGS) entry which is preliminary data.</text>
</comment>
<dbReference type="GO" id="GO:0160105">
    <property type="term" value="F:tRNA (adenine(22)-N1)-methyltransferase activity"/>
    <property type="evidence" value="ECO:0007669"/>
    <property type="project" value="InterPro"/>
</dbReference>